<evidence type="ECO:0000256" key="4">
    <source>
        <dbReference type="SAM" id="Coils"/>
    </source>
</evidence>
<feature type="coiled-coil region" evidence="4">
    <location>
        <begin position="363"/>
        <end position="390"/>
    </location>
</feature>
<dbReference type="PANTHER" id="PTHR12214:SF0">
    <property type="entry name" value="LD29489P"/>
    <property type="match status" value="1"/>
</dbReference>
<keyword evidence="8" id="KW-1185">Reference proteome</keyword>
<reference evidence="7 8" key="1">
    <citation type="journal article" date="2019" name="PLoS Biol.">
        <title>Sex chromosomes control vertical transmission of feminizing Wolbachia symbionts in an isopod.</title>
        <authorList>
            <person name="Becking T."/>
            <person name="Chebbi M.A."/>
            <person name="Giraud I."/>
            <person name="Moumen B."/>
            <person name="Laverre T."/>
            <person name="Caubet Y."/>
            <person name="Peccoud J."/>
            <person name="Gilbert C."/>
            <person name="Cordaux R."/>
        </authorList>
    </citation>
    <scope>NUCLEOTIDE SEQUENCE [LARGE SCALE GENOMIC DNA]</scope>
    <source>
        <strain evidence="7">ANa2</strain>
        <tissue evidence="7">Whole body excluding digestive tract and cuticle</tissue>
    </source>
</reference>
<evidence type="ECO:0000259" key="6">
    <source>
        <dbReference type="Pfam" id="PF07842"/>
    </source>
</evidence>
<name>A0A5N5TKQ1_9CRUS</name>
<feature type="region of interest" description="Disordered" evidence="5">
    <location>
        <begin position="98"/>
        <end position="133"/>
    </location>
</feature>
<evidence type="ECO:0000256" key="5">
    <source>
        <dbReference type="SAM" id="MobiDB-lite"/>
    </source>
</evidence>
<dbReference type="GO" id="GO:0000398">
    <property type="term" value="P:mRNA splicing, via spliceosome"/>
    <property type="evidence" value="ECO:0007669"/>
    <property type="project" value="InterPro"/>
</dbReference>
<dbReference type="AlphaFoldDB" id="A0A5N5TKQ1"/>
<dbReference type="Proteomes" id="UP000326759">
    <property type="component" value="Unassembled WGS sequence"/>
</dbReference>
<feature type="compositionally biased region" description="Polar residues" evidence="5">
    <location>
        <begin position="521"/>
        <end position="531"/>
    </location>
</feature>
<evidence type="ECO:0000256" key="3">
    <source>
        <dbReference type="ARBA" id="ARBA00023242"/>
    </source>
</evidence>
<proteinExistence type="inferred from homology"/>
<feature type="region of interest" description="Disordered" evidence="5">
    <location>
        <begin position="206"/>
        <end position="247"/>
    </location>
</feature>
<gene>
    <name evidence="7" type="primary">PAXBP1</name>
    <name evidence="7" type="ORF">Anas_00725</name>
</gene>
<dbReference type="EMBL" id="SEYY01000690">
    <property type="protein sequence ID" value="KAB7506719.1"/>
    <property type="molecule type" value="Genomic_DNA"/>
</dbReference>
<feature type="compositionally biased region" description="Basic and acidic residues" evidence="5">
    <location>
        <begin position="502"/>
        <end position="513"/>
    </location>
</feature>
<feature type="region of interest" description="Disordered" evidence="5">
    <location>
        <begin position="148"/>
        <end position="191"/>
    </location>
</feature>
<feature type="region of interest" description="Disordered" evidence="5">
    <location>
        <begin position="483"/>
        <end position="533"/>
    </location>
</feature>
<dbReference type="PANTHER" id="PTHR12214">
    <property type="entry name" value="GC-RICH SEQUENCE DNA-BINDING FACTOR"/>
    <property type="match status" value="1"/>
</dbReference>
<evidence type="ECO:0000313" key="8">
    <source>
        <dbReference type="Proteomes" id="UP000326759"/>
    </source>
</evidence>
<dbReference type="InterPro" id="IPR022783">
    <property type="entry name" value="GCFC_dom"/>
</dbReference>
<dbReference type="GO" id="GO:0003677">
    <property type="term" value="F:DNA binding"/>
    <property type="evidence" value="ECO:0007669"/>
    <property type="project" value="InterPro"/>
</dbReference>
<protein>
    <submittedName>
        <fullName evidence="7">PAX3-and PAX7-binding protein 1</fullName>
    </submittedName>
</protein>
<keyword evidence="4" id="KW-0175">Coiled coil</keyword>
<evidence type="ECO:0000256" key="1">
    <source>
        <dbReference type="ARBA" id="ARBA00004123"/>
    </source>
</evidence>
<feature type="region of interest" description="Disordered" evidence="5">
    <location>
        <begin position="1"/>
        <end position="82"/>
    </location>
</feature>
<comment type="subcellular location">
    <subcellularLocation>
        <location evidence="1">Nucleus</location>
    </subcellularLocation>
</comment>
<evidence type="ECO:0000256" key="2">
    <source>
        <dbReference type="ARBA" id="ARBA00010801"/>
    </source>
</evidence>
<feature type="compositionally biased region" description="Basic and acidic residues" evidence="5">
    <location>
        <begin position="483"/>
        <end position="492"/>
    </location>
</feature>
<evidence type="ECO:0000313" key="7">
    <source>
        <dbReference type="EMBL" id="KAB7506719.1"/>
    </source>
</evidence>
<dbReference type="Pfam" id="PF07842">
    <property type="entry name" value="GCFC"/>
    <property type="match status" value="1"/>
</dbReference>
<comment type="similarity">
    <text evidence="2">Belongs to the GCF family.</text>
</comment>
<feature type="domain" description="GCF C-terminal" evidence="6">
    <location>
        <begin position="553"/>
        <end position="767"/>
    </location>
</feature>
<dbReference type="OrthoDB" id="429427at2759"/>
<comment type="caution">
    <text evidence="7">The sequence shown here is derived from an EMBL/GenBank/DDBJ whole genome shotgun (WGS) entry which is preliminary data.</text>
</comment>
<organism evidence="7 8">
    <name type="scientific">Armadillidium nasatum</name>
    <dbReference type="NCBI Taxonomy" id="96803"/>
    <lineage>
        <taxon>Eukaryota</taxon>
        <taxon>Metazoa</taxon>
        <taxon>Ecdysozoa</taxon>
        <taxon>Arthropoda</taxon>
        <taxon>Crustacea</taxon>
        <taxon>Multicrustacea</taxon>
        <taxon>Malacostraca</taxon>
        <taxon>Eumalacostraca</taxon>
        <taxon>Peracarida</taxon>
        <taxon>Isopoda</taxon>
        <taxon>Oniscidea</taxon>
        <taxon>Crinocheta</taxon>
        <taxon>Armadillidiidae</taxon>
        <taxon>Armadillidium</taxon>
    </lineage>
</organism>
<feature type="compositionally biased region" description="Basic and acidic residues" evidence="5">
    <location>
        <begin position="98"/>
        <end position="131"/>
    </location>
</feature>
<dbReference type="InterPro" id="IPR012890">
    <property type="entry name" value="GCFC2-like"/>
</dbReference>
<feature type="compositionally biased region" description="Basic and acidic residues" evidence="5">
    <location>
        <begin position="206"/>
        <end position="238"/>
    </location>
</feature>
<keyword evidence="3" id="KW-0539">Nucleus</keyword>
<accession>A0A5N5TKQ1</accession>
<feature type="compositionally biased region" description="Basic residues" evidence="5">
    <location>
        <begin position="1"/>
        <end position="16"/>
    </location>
</feature>
<dbReference type="GO" id="GO:0005634">
    <property type="term" value="C:nucleus"/>
    <property type="evidence" value="ECO:0007669"/>
    <property type="project" value="UniProtKB-SubCell"/>
</dbReference>
<sequence length="793" mass="91539">MSLFKKRKNVHIRQRRIGIDDDDDTVESPSEKSIPLNENSNDLNKVTAPQVKPQILGSNETYFGKKEKKKNKPKTEKKTNILTDDGIVFQEKKSSLSYKLRKEMKKERKEKKREERDKLRQIGEKDKKDRTMTVSDLDDLGIRIVNGREAEAIAAVPGDSDESDEDSGKPVYRPGSKSGDSSLQPWKAALQSGHIPDANLIHQIRKERQKARERGDFLPLDDTGKVEESKGRLIRDDDNDRSDEEGESIIKFSVNQDEIDRKQRREVFEAAQAVEDSDHDAEWEMQQLRKAGATAAKISLENESKQDNSFDHSTQSSHGIGSVLGHSSLASETVPTWGVTDITSSLSSTSLEKPVNYQAEGIIKRLRDSRESLNEVHRRHKAEADNIIDELIASKSLISRCNEEQQPLTESFKFYQDMRGYVTDLRECLNEKVAEIKRLEEQVYLIYRQKSQKLVQRRRQDVKDQNNEFSPFAGKMAKGDEYRMRRAAEREGRRTRRRRERERKGEISHHDGMSTDDEEATSQTQTMQSELESLAAETGRVFEDVEEEFSEMRRVMKRFENWKRIDCPSYADAYVSFNLPKIFSPYINLQLVLWNPLSKEGEGMDIEKMKWFNHLLLYSFLDTNISLSQFKEDPDKKLLSNIVDKVILYKLKDLVNCYWDPLSHVQSVRLVNLIRHYTSTYPSIGPNSKQLKDLTAAIIAKIKDSIENDVFIPMFPKNVYESKTSGVSLFFQRQFWSSWKLLGSVLMWHRILSDTVIHDLAIRSLLNLYLLPALNLAAEININDALEKTRHVL</sequence>